<comment type="caution">
    <text evidence="1">The sequence shown here is derived from an EMBL/GenBank/DDBJ whole genome shotgun (WGS) entry which is preliminary data.</text>
</comment>
<protein>
    <submittedName>
        <fullName evidence="1">Uncharacterized protein</fullName>
    </submittedName>
</protein>
<organism evidence="1 2">
    <name type="scientific">Lactococcus ileimucosae</name>
    <dbReference type="NCBI Taxonomy" id="2941329"/>
    <lineage>
        <taxon>Bacteria</taxon>
        <taxon>Bacillati</taxon>
        <taxon>Bacillota</taxon>
        <taxon>Bacilli</taxon>
        <taxon>Lactobacillales</taxon>
        <taxon>Streptococcaceae</taxon>
        <taxon>Lactococcus</taxon>
    </lineage>
</organism>
<gene>
    <name evidence="1" type="ORF">AALA52_05630</name>
</gene>
<evidence type="ECO:0000313" key="2">
    <source>
        <dbReference type="Proteomes" id="UP001565283"/>
    </source>
</evidence>
<keyword evidence="2" id="KW-1185">Reference proteome</keyword>
<dbReference type="EMBL" id="JBCLSH010000015">
    <property type="protein sequence ID" value="MEY8443719.1"/>
    <property type="molecule type" value="Genomic_DNA"/>
</dbReference>
<name>A0ABV4D4D2_9LACT</name>
<dbReference type="RefSeq" id="WP_202231537.1">
    <property type="nucleotide sequence ID" value="NZ_JBCLSH010000015.1"/>
</dbReference>
<sequence>MIKFPIQAQKFLGDKITVDKKIEIVPKRGVEAGYTRYLATSKKHPEGFEIRVEGANAAKPTRRQEVVLTGVKLAQVRNRMPKGGYAYEYVIYVDSLKLA</sequence>
<reference evidence="1 2" key="1">
    <citation type="submission" date="2024-03" db="EMBL/GenBank/DDBJ databases">
        <title>Mouse gut bacterial collection (mGBC) of GemPharmatech.</title>
        <authorList>
            <person name="He Y."/>
            <person name="Dong L."/>
            <person name="Wu D."/>
            <person name="Gao X."/>
            <person name="Lin Z."/>
        </authorList>
    </citation>
    <scope>NUCLEOTIDE SEQUENCE [LARGE SCALE GENOMIC DNA]</scope>
    <source>
        <strain evidence="1 2">61-15</strain>
    </source>
</reference>
<dbReference type="Proteomes" id="UP001565283">
    <property type="component" value="Unassembled WGS sequence"/>
</dbReference>
<proteinExistence type="predicted"/>
<accession>A0ABV4D4D2</accession>
<evidence type="ECO:0000313" key="1">
    <source>
        <dbReference type="EMBL" id="MEY8443719.1"/>
    </source>
</evidence>